<accession>A0A2S6F9H5</accession>
<sequence length="686" mass="78166">MNVMLSKNYMMERYNMSTTVGLPQFSHIEVEHFKSHLDALLKNHLEEIDRLLKENHHYTWDNLIYPLDSLADELERFWSPFAHMHAVMDSEAIRESYEACLPLLSAYDAAIGHNQDLYEAIKSIDQHSLNPAQKKIIADNIQDFELSGVALSKANKKRFEAIQSRLAELSSKFENNVLDATHAYTIHITEAERLAGLPEHALNTAKELAHEKGLDGFVLTLEYPCFQAVITHAEDRALREEMYRAYVTRASDQGPNAGTFDNTPLIDEILSLRHEKAELLGFNNFAELSLATKMAASTNQVTEFIYDLIGRTRDKGKAEFRQLELFAQDKFNLSPVNPWDVAYLSEKRRQDLYSLSQEELRPYFPQPKVMQGLFAIVKKLFGMSIEEIEGVDVWHKDVQCYCIVDESNQTRGYIYTDLFARPHKRNGAWMDSMQSRRKLEDGTVQLPIATLTCNFAKPSANRPAMLSHDEVVTLFHEFGHCLHHVLTQVDYLGGSGINGVEWDAVELPSQFFENWCWDEHALSLLTSHVDTGETLPSALYERLIAAKNFQSAMAMLRQMEFALFDFRIHQEYQTGKASFVPNILADVRSKTSVVPIVPYNRFQHSFSHIFGGGYAAGYYSYMWAEVLSSDAFARFEEEGIFNPKTGHDFLKSILEAGGSRKAADAFVEFRGRPATIDALLRHNGIL</sequence>
<dbReference type="SUPFAM" id="SSF55486">
    <property type="entry name" value="Metalloproteases ('zincins'), catalytic domain"/>
    <property type="match status" value="1"/>
</dbReference>
<dbReference type="Pfam" id="PF19310">
    <property type="entry name" value="TOP_N"/>
    <property type="match status" value="1"/>
</dbReference>
<dbReference type="GO" id="GO:0006508">
    <property type="term" value="P:proteolysis"/>
    <property type="evidence" value="ECO:0007669"/>
    <property type="project" value="UniProtKB-KW"/>
</dbReference>
<gene>
    <name evidence="10" type="ORF">C3928_01100</name>
</gene>
<dbReference type="CDD" id="cd06456">
    <property type="entry name" value="M3A_DCP"/>
    <property type="match status" value="1"/>
</dbReference>
<evidence type="ECO:0000256" key="8">
    <source>
        <dbReference type="ARBA" id="ARBA00026100"/>
    </source>
</evidence>
<proteinExistence type="inferred from homology"/>
<comment type="caution">
    <text evidence="10">The sequence shown here is derived from an EMBL/GenBank/DDBJ whole genome shotgun (WGS) entry which is preliminary data.</text>
</comment>
<dbReference type="OrthoDB" id="9773538at2"/>
<evidence type="ECO:0000256" key="3">
    <source>
        <dbReference type="ARBA" id="ARBA00022723"/>
    </source>
</evidence>
<keyword evidence="6 9" id="KW-0482">Metalloprotease</keyword>
<dbReference type="EC" id="3.4.24.70" evidence="8"/>
<organism evidence="10 11">
    <name type="scientific">Legionella pneumophila</name>
    <dbReference type="NCBI Taxonomy" id="446"/>
    <lineage>
        <taxon>Bacteria</taxon>
        <taxon>Pseudomonadati</taxon>
        <taxon>Pseudomonadota</taxon>
        <taxon>Gammaproteobacteria</taxon>
        <taxon>Legionellales</taxon>
        <taxon>Legionellaceae</taxon>
        <taxon>Legionella</taxon>
    </lineage>
</organism>
<evidence type="ECO:0000256" key="1">
    <source>
        <dbReference type="ARBA" id="ARBA00006040"/>
    </source>
</evidence>
<dbReference type="AlphaFoldDB" id="A0A2S6F9H5"/>
<dbReference type="PANTHER" id="PTHR11804">
    <property type="entry name" value="PROTEASE M3 THIMET OLIGOPEPTIDASE-RELATED"/>
    <property type="match status" value="1"/>
</dbReference>
<dbReference type="Gene3D" id="1.10.1370.10">
    <property type="entry name" value="Neurolysin, domain 3"/>
    <property type="match status" value="1"/>
</dbReference>
<dbReference type="Proteomes" id="UP000239239">
    <property type="component" value="Unassembled WGS sequence"/>
</dbReference>
<dbReference type="InterPro" id="IPR001567">
    <property type="entry name" value="Pept_M3A_M3B_dom"/>
</dbReference>
<evidence type="ECO:0000313" key="11">
    <source>
        <dbReference type="Proteomes" id="UP000239239"/>
    </source>
</evidence>
<comment type="cofactor">
    <cofactor evidence="9">
        <name>Zn(2+)</name>
        <dbReference type="ChEBI" id="CHEBI:29105"/>
    </cofactor>
    <text evidence="9">Binds 1 zinc ion.</text>
</comment>
<dbReference type="FunFam" id="3.40.390.10:FF:000009">
    <property type="entry name" value="Oligopeptidase A"/>
    <property type="match status" value="1"/>
</dbReference>
<dbReference type="GO" id="GO:0006518">
    <property type="term" value="P:peptide metabolic process"/>
    <property type="evidence" value="ECO:0007669"/>
    <property type="project" value="TreeGrafter"/>
</dbReference>
<dbReference type="InterPro" id="IPR034005">
    <property type="entry name" value="M3A_DCP"/>
</dbReference>
<keyword evidence="4 9" id="KW-0378">Hydrolase</keyword>
<evidence type="ECO:0000256" key="6">
    <source>
        <dbReference type="ARBA" id="ARBA00023049"/>
    </source>
</evidence>
<protein>
    <recommendedName>
        <fullName evidence="8">oligopeptidase A</fullName>
        <ecNumber evidence="8">3.4.24.70</ecNumber>
    </recommendedName>
</protein>
<evidence type="ECO:0000256" key="7">
    <source>
        <dbReference type="ARBA" id="ARBA00024603"/>
    </source>
</evidence>
<reference evidence="10 11" key="1">
    <citation type="submission" date="2018-02" db="EMBL/GenBank/DDBJ databases">
        <title>Draft genome sequences of four Legionella pneumophila clinical strains isolated in Ontario.</title>
        <authorList>
            <person name="Fortuna A."/>
            <person name="Ramnarine R."/>
            <person name="Li A."/>
            <person name="Frantz C."/>
            <person name="Mallo G."/>
        </authorList>
    </citation>
    <scope>NUCLEOTIDE SEQUENCE [LARGE SCALE GENOMIC DNA]</scope>
    <source>
        <strain evidence="10 11">LG61</strain>
    </source>
</reference>
<name>A0A2S6F9H5_LEGPN</name>
<dbReference type="PANTHER" id="PTHR11804:SF84">
    <property type="entry name" value="SACCHAROLYSIN"/>
    <property type="match status" value="1"/>
</dbReference>
<evidence type="ECO:0000313" key="10">
    <source>
        <dbReference type="EMBL" id="PPK34113.1"/>
    </source>
</evidence>
<evidence type="ECO:0000256" key="5">
    <source>
        <dbReference type="ARBA" id="ARBA00022833"/>
    </source>
</evidence>
<evidence type="ECO:0000256" key="2">
    <source>
        <dbReference type="ARBA" id="ARBA00022670"/>
    </source>
</evidence>
<comment type="catalytic activity">
    <reaction evidence="7">
        <text>Hydrolysis of oligopeptides, with broad specificity. Gly or Ala commonly occur as P1 or P1' residues, but more distant residues are also important, as is shown by the fact that Z-Gly-Pro-Gly-|-Gly-Pro-Ala is cleaved, but not Z-(Gly)(5).</text>
        <dbReference type="EC" id="3.4.24.70"/>
    </reaction>
</comment>
<dbReference type="EMBL" id="PQWY01000001">
    <property type="protein sequence ID" value="PPK34113.1"/>
    <property type="molecule type" value="Genomic_DNA"/>
</dbReference>
<dbReference type="InterPro" id="IPR024079">
    <property type="entry name" value="MetalloPept_cat_dom_sf"/>
</dbReference>
<dbReference type="GO" id="GO:0004222">
    <property type="term" value="F:metalloendopeptidase activity"/>
    <property type="evidence" value="ECO:0007669"/>
    <property type="project" value="UniProtKB-EC"/>
</dbReference>
<keyword evidence="3 9" id="KW-0479">Metal-binding</keyword>
<dbReference type="GO" id="GO:0046872">
    <property type="term" value="F:metal ion binding"/>
    <property type="evidence" value="ECO:0007669"/>
    <property type="project" value="UniProtKB-UniRule"/>
</dbReference>
<keyword evidence="2 9" id="KW-0645">Protease</keyword>
<evidence type="ECO:0000256" key="4">
    <source>
        <dbReference type="ARBA" id="ARBA00022801"/>
    </source>
</evidence>
<dbReference type="InterPro" id="IPR024077">
    <property type="entry name" value="Neurolysin/TOP_dom2"/>
</dbReference>
<evidence type="ECO:0000256" key="9">
    <source>
        <dbReference type="RuleBase" id="RU003435"/>
    </source>
</evidence>
<dbReference type="GO" id="GO:0005829">
    <property type="term" value="C:cytosol"/>
    <property type="evidence" value="ECO:0007669"/>
    <property type="project" value="UniProtKB-ARBA"/>
</dbReference>
<keyword evidence="5 9" id="KW-0862">Zinc</keyword>
<comment type="similarity">
    <text evidence="1 9">Belongs to the peptidase M3 family.</text>
</comment>
<dbReference type="InterPro" id="IPR045090">
    <property type="entry name" value="Pept_M3A_M3B"/>
</dbReference>
<dbReference type="Gene3D" id="3.40.390.10">
    <property type="entry name" value="Collagenase (Catalytic Domain)"/>
    <property type="match status" value="1"/>
</dbReference>
<dbReference type="Pfam" id="PF01432">
    <property type="entry name" value="Peptidase_M3"/>
    <property type="match status" value="1"/>
</dbReference>
<dbReference type="InterPro" id="IPR045666">
    <property type="entry name" value="OpdA_N"/>
</dbReference>